<proteinExistence type="predicted"/>
<reference evidence="1 2" key="1">
    <citation type="submission" date="2022-03" db="EMBL/GenBank/DDBJ databases">
        <authorList>
            <person name="Macdonald S."/>
            <person name="Ahmed S."/>
            <person name="Newling K."/>
        </authorList>
    </citation>
    <scope>NUCLEOTIDE SEQUENCE [LARGE SCALE GENOMIC DNA]</scope>
</reference>
<protein>
    <submittedName>
        <fullName evidence="1">Uncharacterized protein</fullName>
    </submittedName>
</protein>
<organism evidence="1 2">
    <name type="scientific">Eruca vesicaria subsp. sativa</name>
    <name type="common">Garden rocket</name>
    <name type="synonym">Eruca sativa</name>
    <dbReference type="NCBI Taxonomy" id="29727"/>
    <lineage>
        <taxon>Eukaryota</taxon>
        <taxon>Viridiplantae</taxon>
        <taxon>Streptophyta</taxon>
        <taxon>Embryophyta</taxon>
        <taxon>Tracheophyta</taxon>
        <taxon>Spermatophyta</taxon>
        <taxon>Magnoliopsida</taxon>
        <taxon>eudicotyledons</taxon>
        <taxon>Gunneridae</taxon>
        <taxon>Pentapetalae</taxon>
        <taxon>rosids</taxon>
        <taxon>malvids</taxon>
        <taxon>Brassicales</taxon>
        <taxon>Brassicaceae</taxon>
        <taxon>Brassiceae</taxon>
        <taxon>Eruca</taxon>
    </lineage>
</organism>
<keyword evidence="2" id="KW-1185">Reference proteome</keyword>
<gene>
    <name evidence="1" type="ORF">ERUC_LOCUS14517</name>
</gene>
<dbReference type="Proteomes" id="UP001642260">
    <property type="component" value="Unassembled WGS sequence"/>
</dbReference>
<name>A0ABC8JR77_ERUVS</name>
<dbReference type="EMBL" id="CAKOAT010135821">
    <property type="protein sequence ID" value="CAH8337500.1"/>
    <property type="molecule type" value="Genomic_DNA"/>
</dbReference>
<comment type="caution">
    <text evidence="1">The sequence shown here is derived from an EMBL/GenBank/DDBJ whole genome shotgun (WGS) entry which is preliminary data.</text>
</comment>
<evidence type="ECO:0000313" key="1">
    <source>
        <dbReference type="EMBL" id="CAH8337500.1"/>
    </source>
</evidence>
<sequence>MEAFVSNAESLLLFSYSQVLVKLLKAKETSSELNNILIDIYYFRSVMEAFVSNAESLLLFSYSQVLVK</sequence>
<dbReference type="AlphaFoldDB" id="A0ABC8JR77"/>
<evidence type="ECO:0000313" key="2">
    <source>
        <dbReference type="Proteomes" id="UP001642260"/>
    </source>
</evidence>
<accession>A0ABC8JR77</accession>